<dbReference type="PANTHER" id="PTHR30097:SF4">
    <property type="entry name" value="SLR6042 PROTEIN"/>
    <property type="match status" value="1"/>
</dbReference>
<evidence type="ECO:0000256" key="3">
    <source>
        <dbReference type="ARBA" id="ARBA00022833"/>
    </source>
</evidence>
<keyword evidence="4" id="KW-0105">Cadmium resistance</keyword>
<dbReference type="AlphaFoldDB" id="A0A1F6D1G0"/>
<dbReference type="GO" id="GO:0046914">
    <property type="term" value="F:transition metal ion binding"/>
    <property type="evidence" value="ECO:0007669"/>
    <property type="project" value="TreeGrafter"/>
</dbReference>
<proteinExistence type="inferred from homology"/>
<feature type="domain" description="CzcB-like C-terminal circularly permuted SH3-like" evidence="9">
    <location>
        <begin position="330"/>
        <end position="390"/>
    </location>
</feature>
<dbReference type="InterPro" id="IPR058647">
    <property type="entry name" value="BSH_CzcB-like"/>
</dbReference>
<evidence type="ECO:0000256" key="4">
    <source>
        <dbReference type="ARBA" id="ARBA00043263"/>
    </source>
</evidence>
<dbReference type="SUPFAM" id="SSF111369">
    <property type="entry name" value="HlyD-like secretion proteins"/>
    <property type="match status" value="1"/>
</dbReference>
<evidence type="ECO:0000313" key="10">
    <source>
        <dbReference type="EMBL" id="OGG55274.1"/>
    </source>
</evidence>
<dbReference type="GO" id="GO:0046686">
    <property type="term" value="P:response to cadmium ion"/>
    <property type="evidence" value="ECO:0007669"/>
    <property type="project" value="UniProtKB-KW"/>
</dbReference>
<feature type="domain" description="CzcB-like alpha-helical hairpin" evidence="6">
    <location>
        <begin position="126"/>
        <end position="185"/>
    </location>
</feature>
<evidence type="ECO:0000256" key="1">
    <source>
        <dbReference type="ARBA" id="ARBA00009477"/>
    </source>
</evidence>
<gene>
    <name evidence="10" type="ORF">A3F84_11110</name>
</gene>
<dbReference type="InterPro" id="IPR058648">
    <property type="entry name" value="HH_CzcB-like"/>
</dbReference>
<dbReference type="GO" id="GO:0016020">
    <property type="term" value="C:membrane"/>
    <property type="evidence" value="ECO:0007669"/>
    <property type="project" value="InterPro"/>
</dbReference>
<evidence type="ECO:0000259" key="6">
    <source>
        <dbReference type="Pfam" id="PF25893"/>
    </source>
</evidence>
<dbReference type="InterPro" id="IPR058792">
    <property type="entry name" value="Beta-barrel_RND_2"/>
</dbReference>
<keyword evidence="2" id="KW-0813">Transport</keyword>
<dbReference type="Pfam" id="PF25973">
    <property type="entry name" value="BSH_CzcB"/>
    <property type="match status" value="1"/>
</dbReference>
<accession>A0A1F6D1G0</accession>
<sequence length="403" mass="43892">MKNENYKLQMAVWLCAGALALSCGRGKVEETARTGHAGHEEEAHERKDVELSKEALASLQIKTARAERRAVGAVIHATAVIKLNADRVAHVTPRIPGRVAQSFITLGQRVRKGERLMALDSVELGEAKSAFRKAKARLEVTKSGYERERRLYEDGRIVSEKEMLEARGAYLEAKAEFEAAEERLHLYGLSQEEIDRIGAGHDPQASLFPVVSPLSGTVIEKHLTLGEVVRPEEAVCTVADLSTLWIVLNVYEKDVARVRVGQEATVRVDAYPGRTFHGTLTYVGAALDEATRTAGARVEVDNASGELKPGMFAEATVIEGDPATARQALVIPASALQRVGGAFVVFVREGETRFERRDVVAGEEVGGEVEVVSGLKEGEEVVAEGSFVLKSELLKDQMEGHED</sequence>
<dbReference type="InterPro" id="IPR058649">
    <property type="entry name" value="CzcB_C"/>
</dbReference>
<comment type="caution">
    <text evidence="10">The sequence shown here is derived from an EMBL/GenBank/DDBJ whole genome shotgun (WGS) entry which is preliminary data.</text>
</comment>
<evidence type="ECO:0000256" key="2">
    <source>
        <dbReference type="ARBA" id="ARBA00022448"/>
    </source>
</evidence>
<dbReference type="InterPro" id="IPR051909">
    <property type="entry name" value="MFP_Cation_Efflux"/>
</dbReference>
<dbReference type="GO" id="GO:0022857">
    <property type="term" value="F:transmembrane transporter activity"/>
    <property type="evidence" value="ECO:0007669"/>
    <property type="project" value="InterPro"/>
</dbReference>
<comment type="similarity">
    <text evidence="1">Belongs to the membrane fusion protein (MFP) (TC 8.A.1) family.</text>
</comment>
<dbReference type="Proteomes" id="UP000178606">
    <property type="component" value="Unassembled WGS sequence"/>
</dbReference>
<dbReference type="Gene3D" id="2.40.30.170">
    <property type="match status" value="1"/>
</dbReference>
<protein>
    <recommendedName>
        <fullName evidence="12">RND efflux pump membrane fusion protein barrel-sandwich domain-containing protein</fullName>
    </recommendedName>
</protein>
<organism evidence="10 11">
    <name type="scientific">Handelsmanbacteria sp. (strain RIFCSPLOWO2_12_FULL_64_10)</name>
    <dbReference type="NCBI Taxonomy" id="1817868"/>
    <lineage>
        <taxon>Bacteria</taxon>
        <taxon>Candidatus Handelsmaniibacteriota</taxon>
    </lineage>
</organism>
<dbReference type="NCBIfam" id="TIGR01730">
    <property type="entry name" value="RND_mfp"/>
    <property type="match status" value="1"/>
</dbReference>
<dbReference type="Gene3D" id="1.10.287.470">
    <property type="entry name" value="Helix hairpin bin"/>
    <property type="match status" value="1"/>
</dbReference>
<dbReference type="InterPro" id="IPR006143">
    <property type="entry name" value="RND_pump_MFP"/>
</dbReference>
<evidence type="ECO:0000259" key="7">
    <source>
        <dbReference type="Pfam" id="PF25954"/>
    </source>
</evidence>
<dbReference type="Gene3D" id="2.40.420.20">
    <property type="match status" value="1"/>
</dbReference>
<evidence type="ECO:0000259" key="8">
    <source>
        <dbReference type="Pfam" id="PF25973"/>
    </source>
</evidence>
<evidence type="ECO:0000256" key="5">
    <source>
        <dbReference type="ARBA" id="ARBA00058766"/>
    </source>
</evidence>
<reference evidence="10 11" key="1">
    <citation type="journal article" date="2016" name="Nat. Commun.">
        <title>Thousands of microbial genomes shed light on interconnected biogeochemical processes in an aquifer system.</title>
        <authorList>
            <person name="Anantharaman K."/>
            <person name="Brown C.T."/>
            <person name="Hug L.A."/>
            <person name="Sharon I."/>
            <person name="Castelle C.J."/>
            <person name="Probst A.J."/>
            <person name="Thomas B.C."/>
            <person name="Singh A."/>
            <person name="Wilkins M.J."/>
            <person name="Karaoz U."/>
            <person name="Brodie E.L."/>
            <person name="Williams K.H."/>
            <person name="Hubbard S.S."/>
            <person name="Banfield J.F."/>
        </authorList>
    </citation>
    <scope>NUCLEOTIDE SEQUENCE [LARGE SCALE GENOMIC DNA]</scope>
    <source>
        <strain evidence="11">RIFCSPLOWO2_12_FULL_64_10</strain>
    </source>
</reference>
<keyword evidence="3" id="KW-0862">Zinc</keyword>
<feature type="domain" description="CusB-like beta-barrel" evidence="7">
    <location>
        <begin position="243"/>
        <end position="317"/>
    </location>
</feature>
<dbReference type="GO" id="GO:0030288">
    <property type="term" value="C:outer membrane-bounded periplasmic space"/>
    <property type="evidence" value="ECO:0007669"/>
    <property type="project" value="TreeGrafter"/>
</dbReference>
<comment type="function">
    <text evidence="5">CzcA and CzcB together would act in zinc efflux nearly as effectively as the complete czc efflux system (CzcABC). The CzcB protein is thought to funnel zinc cations to the CzcA transport protein.</text>
</comment>
<dbReference type="GO" id="GO:0015679">
    <property type="term" value="P:plasma membrane copper ion transport"/>
    <property type="evidence" value="ECO:0007669"/>
    <property type="project" value="TreeGrafter"/>
</dbReference>
<name>A0A1F6D1G0_HANXR</name>
<dbReference type="PROSITE" id="PS51257">
    <property type="entry name" value="PROKAR_LIPOPROTEIN"/>
    <property type="match status" value="1"/>
</dbReference>
<dbReference type="GO" id="GO:0060003">
    <property type="term" value="P:copper ion export"/>
    <property type="evidence" value="ECO:0007669"/>
    <property type="project" value="TreeGrafter"/>
</dbReference>
<evidence type="ECO:0000259" key="9">
    <source>
        <dbReference type="Pfam" id="PF25975"/>
    </source>
</evidence>
<dbReference type="Pfam" id="PF25954">
    <property type="entry name" value="Beta-barrel_RND_2"/>
    <property type="match status" value="1"/>
</dbReference>
<dbReference type="PANTHER" id="PTHR30097">
    <property type="entry name" value="CATION EFFLUX SYSTEM PROTEIN CUSB"/>
    <property type="match status" value="1"/>
</dbReference>
<evidence type="ECO:0008006" key="12">
    <source>
        <dbReference type="Google" id="ProtNLM"/>
    </source>
</evidence>
<dbReference type="Pfam" id="PF25975">
    <property type="entry name" value="CzcB_C"/>
    <property type="match status" value="1"/>
</dbReference>
<dbReference type="FunFam" id="2.40.420.20:FF:000006">
    <property type="entry name" value="RND family efflux transporter MFP subunit"/>
    <property type="match status" value="1"/>
</dbReference>
<dbReference type="EMBL" id="MFKF01000085">
    <property type="protein sequence ID" value="OGG55274.1"/>
    <property type="molecule type" value="Genomic_DNA"/>
</dbReference>
<dbReference type="FunFam" id="2.40.30.170:FF:000010">
    <property type="entry name" value="Efflux RND transporter periplasmic adaptor subunit"/>
    <property type="match status" value="1"/>
</dbReference>
<feature type="domain" description="CzcB-like barrel-sandwich hybrid" evidence="8">
    <location>
        <begin position="87"/>
        <end position="240"/>
    </location>
</feature>
<evidence type="ECO:0000313" key="11">
    <source>
        <dbReference type="Proteomes" id="UP000178606"/>
    </source>
</evidence>
<dbReference type="Pfam" id="PF25893">
    <property type="entry name" value="HH_CzcB"/>
    <property type="match status" value="1"/>
</dbReference>